<feature type="compositionally biased region" description="Polar residues" evidence="1">
    <location>
        <begin position="612"/>
        <end position="621"/>
    </location>
</feature>
<evidence type="ECO:0000313" key="3">
    <source>
        <dbReference type="Proteomes" id="UP001295684"/>
    </source>
</evidence>
<reference evidence="2" key="1">
    <citation type="submission" date="2023-07" db="EMBL/GenBank/DDBJ databases">
        <authorList>
            <consortium name="AG Swart"/>
            <person name="Singh M."/>
            <person name="Singh A."/>
            <person name="Seah K."/>
            <person name="Emmerich C."/>
        </authorList>
    </citation>
    <scope>NUCLEOTIDE SEQUENCE</scope>
    <source>
        <strain evidence="2">DP1</strain>
    </source>
</reference>
<protein>
    <submittedName>
        <fullName evidence="2">Uncharacterized protein</fullName>
    </submittedName>
</protein>
<evidence type="ECO:0000256" key="1">
    <source>
        <dbReference type="SAM" id="MobiDB-lite"/>
    </source>
</evidence>
<comment type="caution">
    <text evidence="2">The sequence shown here is derived from an EMBL/GenBank/DDBJ whole genome shotgun (WGS) entry which is preliminary data.</text>
</comment>
<dbReference type="EMBL" id="CAMPGE010020475">
    <property type="protein sequence ID" value="CAI2378716.1"/>
    <property type="molecule type" value="Genomic_DNA"/>
</dbReference>
<dbReference type="AlphaFoldDB" id="A0AAD1XTC4"/>
<dbReference type="Proteomes" id="UP001295684">
    <property type="component" value="Unassembled WGS sequence"/>
</dbReference>
<evidence type="ECO:0000313" key="2">
    <source>
        <dbReference type="EMBL" id="CAI2378716.1"/>
    </source>
</evidence>
<proteinExistence type="predicted"/>
<feature type="compositionally biased region" description="Polar residues" evidence="1">
    <location>
        <begin position="581"/>
        <end position="590"/>
    </location>
</feature>
<sequence length="644" mass="73944">MKKREARRFSKRTSIFGIQDQTSKSIPRPKLNHTATKQIVSPKQRYEKPVKLLRFSYTKTPKKFDSSFSDDSPHESKLIKELENYNILPDKKLQDKLDYFFNPYNKKIFLNKCYYPEEPKKWESIANLILGNNPKLMRQTLKNINQGFYKELLDVKEWAAKNRANYKWNKVINQTVDIRTSKDSSRRTSGLSKTSGPKSSLLKLTNAVKSMIRNKKELKIIKEEVTSVSSGEDSPGTSTLLKLLRRKKKVEAEKLEAKEDYTYARDFKNLSMIYKNIQSSDPKSKKPPSTTSLQFVKSDPSLIPNFSLVKGPVNEEAEELDSGIVGTVQEQLGGIRSSKTPLTVAKPTKKKSEGFTDPSAFKNYFKVSTERIKRNISSTNFLKAQTPKSPKEDAKQESRIPRRRKMTYKQKSVEKDLQEGIQEQEVELKSRFSIKSSEKLMLEKVMTDLENKRMNIQPISKSFRIKNSFAESENLLEHSKTSSMAIKVEVLEPIKDENDIALPKVTGDRRIKDYLNHDIHGDYTSSDLSKIADVDEDSSKMSIKLPRFKKKSFALLKKMDMRSRMFRPILSQKSSCEKSTSESLILQNGPISKPRDAFSPNPKPHSKPKTPKNANPRTPYSRSHFHQPSSLPRPLSPNNVQKPF</sequence>
<accession>A0AAD1XTC4</accession>
<keyword evidence="3" id="KW-1185">Reference proteome</keyword>
<organism evidence="2 3">
    <name type="scientific">Euplotes crassus</name>
    <dbReference type="NCBI Taxonomy" id="5936"/>
    <lineage>
        <taxon>Eukaryota</taxon>
        <taxon>Sar</taxon>
        <taxon>Alveolata</taxon>
        <taxon>Ciliophora</taxon>
        <taxon>Intramacronucleata</taxon>
        <taxon>Spirotrichea</taxon>
        <taxon>Hypotrichia</taxon>
        <taxon>Euplotida</taxon>
        <taxon>Euplotidae</taxon>
        <taxon>Moneuplotes</taxon>
    </lineage>
</organism>
<name>A0AAD1XTC4_EUPCR</name>
<feature type="region of interest" description="Disordered" evidence="1">
    <location>
        <begin position="567"/>
        <end position="644"/>
    </location>
</feature>
<gene>
    <name evidence="2" type="ORF">ECRASSUSDP1_LOCUS20116</name>
</gene>
<feature type="region of interest" description="Disordered" evidence="1">
    <location>
        <begin position="378"/>
        <end position="406"/>
    </location>
</feature>
<feature type="compositionally biased region" description="Low complexity" evidence="1">
    <location>
        <begin position="628"/>
        <end position="637"/>
    </location>
</feature>
<feature type="compositionally biased region" description="Basic and acidic residues" evidence="1">
    <location>
        <begin position="389"/>
        <end position="400"/>
    </location>
</feature>
<feature type="compositionally biased region" description="Polar residues" evidence="1">
    <location>
        <begin position="378"/>
        <end position="388"/>
    </location>
</feature>